<dbReference type="PANTHER" id="PTHR33116">
    <property type="entry name" value="REVERSE TRANSCRIPTASE ZINC-BINDING DOMAIN-CONTAINING PROTEIN-RELATED-RELATED"/>
    <property type="match status" value="1"/>
</dbReference>
<dbReference type="GO" id="GO:0003964">
    <property type="term" value="F:RNA-directed DNA polymerase activity"/>
    <property type="evidence" value="ECO:0007669"/>
    <property type="project" value="UniProtKB-KW"/>
</dbReference>
<protein>
    <submittedName>
        <fullName evidence="2">RNA-directed DNA polymerase, eukaryota</fullName>
    </submittedName>
</protein>
<comment type="caution">
    <text evidence="2">The sequence shown here is derived from an EMBL/GenBank/DDBJ whole genome shotgun (WGS) entry which is preliminary data.</text>
</comment>
<keyword evidence="2" id="KW-0695">RNA-directed DNA polymerase</keyword>
<evidence type="ECO:0000259" key="1">
    <source>
        <dbReference type="PROSITE" id="PS50878"/>
    </source>
</evidence>
<proteinExistence type="predicted"/>
<dbReference type="Proteomes" id="UP001151760">
    <property type="component" value="Unassembled WGS sequence"/>
</dbReference>
<dbReference type="PROSITE" id="PS50878">
    <property type="entry name" value="RT_POL"/>
    <property type="match status" value="1"/>
</dbReference>
<dbReference type="PANTHER" id="PTHR33116:SF79">
    <property type="entry name" value="REVERSE TRANSCRIPTASE DOMAIN, ZINC FINGER, CCHC-TYPE-RELATED"/>
    <property type="match status" value="1"/>
</dbReference>
<reference evidence="2" key="2">
    <citation type="submission" date="2022-01" db="EMBL/GenBank/DDBJ databases">
        <authorList>
            <person name="Yamashiro T."/>
            <person name="Shiraishi A."/>
            <person name="Satake H."/>
            <person name="Nakayama K."/>
        </authorList>
    </citation>
    <scope>NUCLEOTIDE SEQUENCE</scope>
</reference>
<keyword evidence="2" id="KW-0548">Nucleotidyltransferase</keyword>
<reference evidence="2" key="1">
    <citation type="journal article" date="2022" name="Int. J. Mol. Sci.">
        <title>Draft Genome of Tanacetum Coccineum: Genomic Comparison of Closely Related Tanacetum-Family Plants.</title>
        <authorList>
            <person name="Yamashiro T."/>
            <person name="Shiraishi A."/>
            <person name="Nakayama K."/>
            <person name="Satake H."/>
        </authorList>
    </citation>
    <scope>NUCLEOTIDE SEQUENCE</scope>
</reference>
<accession>A0ABQ5F4A6</accession>
<dbReference type="EMBL" id="BQNB010016994">
    <property type="protein sequence ID" value="GJT58171.1"/>
    <property type="molecule type" value="Genomic_DNA"/>
</dbReference>
<evidence type="ECO:0000313" key="3">
    <source>
        <dbReference type="Proteomes" id="UP001151760"/>
    </source>
</evidence>
<dbReference type="InterPro" id="IPR000477">
    <property type="entry name" value="RT_dom"/>
</dbReference>
<organism evidence="2 3">
    <name type="scientific">Tanacetum coccineum</name>
    <dbReference type="NCBI Taxonomy" id="301880"/>
    <lineage>
        <taxon>Eukaryota</taxon>
        <taxon>Viridiplantae</taxon>
        <taxon>Streptophyta</taxon>
        <taxon>Embryophyta</taxon>
        <taxon>Tracheophyta</taxon>
        <taxon>Spermatophyta</taxon>
        <taxon>Magnoliopsida</taxon>
        <taxon>eudicotyledons</taxon>
        <taxon>Gunneridae</taxon>
        <taxon>Pentapetalae</taxon>
        <taxon>asterids</taxon>
        <taxon>campanulids</taxon>
        <taxon>Asterales</taxon>
        <taxon>Asteraceae</taxon>
        <taxon>Asteroideae</taxon>
        <taxon>Anthemideae</taxon>
        <taxon>Anthemidinae</taxon>
        <taxon>Tanacetum</taxon>
    </lineage>
</organism>
<keyword evidence="3" id="KW-1185">Reference proteome</keyword>
<gene>
    <name evidence="2" type="ORF">Tco_0993225</name>
</gene>
<sequence>MIFKVDFEKAFDSVRWDYLDDILNKFGFGVKWRGWIQGCLNSAMVSILVNGSPTSEFKFHKDNSLTLSHLFYSNDAVFVGKWDKSNRITIVNVLKCFFLASGLKINLHKSKLMGIGIPQDDVNMAANFIGCNILTTPFNYLGVKVVGIMSRSSSWEDVLAKISSRLTKWKLKTFSIGGRLTLIESVLSYMSLYQMSIYKVLMGVLNRMNPHAIYGDRGALDNPGILSRRSPWINIIREFDTLSQKGIDIHSHVKKKVGNGEHTAFWDDVWLTESPLKYIYPSLFALECAKHASIAGKFRDSSLIASFRRAPRRGIEEEQLHLLADRAATVICQVSMTDGFGRLSPQVYTWLGRLALILTISYCQRWVSPLDG</sequence>
<evidence type="ECO:0000313" key="2">
    <source>
        <dbReference type="EMBL" id="GJT58171.1"/>
    </source>
</evidence>
<feature type="domain" description="Reverse transcriptase" evidence="1">
    <location>
        <begin position="1"/>
        <end position="145"/>
    </location>
</feature>
<dbReference type="Pfam" id="PF00078">
    <property type="entry name" value="RVT_1"/>
    <property type="match status" value="1"/>
</dbReference>
<keyword evidence="2" id="KW-0808">Transferase</keyword>
<name>A0ABQ5F4A6_9ASTR</name>